<reference evidence="1 2" key="1">
    <citation type="submission" date="2024-01" db="EMBL/GenBank/DDBJ databases">
        <title>Genome insights into Plantactinospora veratri sp. nov.</title>
        <authorList>
            <person name="Wang L."/>
        </authorList>
    </citation>
    <scope>NUCLEOTIDE SEQUENCE [LARGE SCALE GENOMIC DNA]</scope>
    <source>
        <strain evidence="1 2">NEAU-FHS4</strain>
    </source>
</reference>
<organism evidence="1 2">
    <name type="scientific">Plantactinospora veratri</name>
    <dbReference type="NCBI Taxonomy" id="1436122"/>
    <lineage>
        <taxon>Bacteria</taxon>
        <taxon>Bacillati</taxon>
        <taxon>Actinomycetota</taxon>
        <taxon>Actinomycetes</taxon>
        <taxon>Micromonosporales</taxon>
        <taxon>Micromonosporaceae</taxon>
        <taxon>Plantactinospora</taxon>
    </lineage>
</organism>
<keyword evidence="2" id="KW-1185">Reference proteome</keyword>
<dbReference type="RefSeq" id="WP_331207458.1">
    <property type="nucleotide sequence ID" value="NZ_JAZGQL010000006.1"/>
</dbReference>
<gene>
    <name evidence="1" type="ORF">V1634_09900</name>
</gene>
<dbReference type="EMBL" id="JAZGQL010000006">
    <property type="protein sequence ID" value="MEE6307135.1"/>
    <property type="molecule type" value="Genomic_DNA"/>
</dbReference>
<protein>
    <submittedName>
        <fullName evidence="1">Uncharacterized protein</fullName>
    </submittedName>
</protein>
<accession>A0ABU7SB17</accession>
<proteinExistence type="predicted"/>
<evidence type="ECO:0000313" key="1">
    <source>
        <dbReference type="EMBL" id="MEE6307135.1"/>
    </source>
</evidence>
<name>A0ABU7SB17_9ACTN</name>
<dbReference type="Proteomes" id="UP001339911">
    <property type="component" value="Unassembled WGS sequence"/>
</dbReference>
<evidence type="ECO:0000313" key="2">
    <source>
        <dbReference type="Proteomes" id="UP001339911"/>
    </source>
</evidence>
<sequence length="114" mass="12375">MTGRVETSASARTVGWVLSANVRVLIESLAVLVDYEADDWDWNAIEAGLSGTDADNPQGWYDYPLVGTSTLRLELANDPGSTITSVQVHHPADEALTARVETVLSMLARYRVIA</sequence>
<comment type="caution">
    <text evidence="1">The sequence shown here is derived from an EMBL/GenBank/DDBJ whole genome shotgun (WGS) entry which is preliminary data.</text>
</comment>